<feature type="transmembrane region" description="Helical" evidence="8">
    <location>
        <begin position="72"/>
        <end position="97"/>
    </location>
</feature>
<reference evidence="9" key="1">
    <citation type="submission" date="2020-05" db="UniProtKB">
        <authorList>
            <consortium name="EnsemblMetazoa"/>
        </authorList>
    </citation>
    <scope>IDENTIFICATION</scope>
    <source>
        <strain evidence="9">USDA</strain>
    </source>
</reference>
<dbReference type="VEuPathDB" id="VectorBase:SCAU016967"/>
<feature type="transmembrane region" description="Helical" evidence="8">
    <location>
        <begin position="138"/>
        <end position="156"/>
    </location>
</feature>
<keyword evidence="3 8" id="KW-0812">Transmembrane</keyword>
<evidence type="ECO:0000313" key="10">
    <source>
        <dbReference type="Proteomes" id="UP000095300"/>
    </source>
</evidence>
<feature type="transmembrane region" description="Helical" evidence="8">
    <location>
        <begin position="168"/>
        <end position="187"/>
    </location>
</feature>
<feature type="transmembrane region" description="Helical" evidence="8">
    <location>
        <begin position="378"/>
        <end position="398"/>
    </location>
</feature>
<dbReference type="InterPro" id="IPR013604">
    <property type="entry name" value="7TM_chemorcpt"/>
</dbReference>
<name>A0A454A0Q5_STOCA</name>
<dbReference type="EnsemblMetazoa" id="SCAU016967-RD">
    <property type="protein sequence ID" value="SCAU016967-PD"/>
    <property type="gene ID" value="SCAU016967"/>
</dbReference>
<dbReference type="GO" id="GO:0030425">
    <property type="term" value="C:dendrite"/>
    <property type="evidence" value="ECO:0007669"/>
    <property type="project" value="TreeGrafter"/>
</dbReference>
<evidence type="ECO:0000256" key="6">
    <source>
        <dbReference type="ARBA" id="ARBA00023170"/>
    </source>
</evidence>
<protein>
    <recommendedName>
        <fullName evidence="8">Gustatory receptor</fullName>
    </recommendedName>
</protein>
<feature type="transmembrane region" description="Helical" evidence="8">
    <location>
        <begin position="41"/>
        <end position="60"/>
    </location>
</feature>
<evidence type="ECO:0000256" key="1">
    <source>
        <dbReference type="ARBA" id="ARBA00004651"/>
    </source>
</evidence>
<evidence type="ECO:0000256" key="8">
    <source>
        <dbReference type="RuleBase" id="RU363108"/>
    </source>
</evidence>
<comment type="similarity">
    <text evidence="8">Belongs to the insect chemoreceptor superfamily. Gustatory receptor (GR) family.</text>
</comment>
<dbReference type="PANTHER" id="PTHR21143:SF131">
    <property type="entry name" value="GUSTATORY AND ODORANT RECEPTOR 63A-RELATED"/>
    <property type="match status" value="1"/>
</dbReference>
<dbReference type="KEGG" id="scac:106093608"/>
<keyword evidence="2 8" id="KW-1003">Cell membrane</keyword>
<evidence type="ECO:0000256" key="7">
    <source>
        <dbReference type="ARBA" id="ARBA00023224"/>
    </source>
</evidence>
<feature type="transmembrane region" description="Helical" evidence="8">
    <location>
        <begin position="7"/>
        <end position="29"/>
    </location>
</feature>
<evidence type="ECO:0000313" key="9">
    <source>
        <dbReference type="EnsemblMetazoa" id="SCAU016967-PD"/>
    </source>
</evidence>
<dbReference type="PANTHER" id="PTHR21143">
    <property type="entry name" value="INVERTEBRATE GUSTATORY RECEPTOR"/>
    <property type="match status" value="1"/>
</dbReference>
<dbReference type="GO" id="GO:0030424">
    <property type="term" value="C:axon"/>
    <property type="evidence" value="ECO:0007669"/>
    <property type="project" value="TreeGrafter"/>
</dbReference>
<dbReference type="GO" id="GO:0005886">
    <property type="term" value="C:plasma membrane"/>
    <property type="evidence" value="ECO:0007669"/>
    <property type="project" value="UniProtKB-SubCell"/>
</dbReference>
<sequence length="404" mass="47290">MRRTTVWMVALCYYLSQILGIMPFCYDYGKGEIYTSTSVTVYSAVLSMTWFGLIPMMLRIDFHSPNSISHDLHLKISAVICLVRFTAVLASVISQWFKRGQLMATLNKFHHIREQFVSKWPLHTKVEQNLEHAIRSKFLWGFVANVGLFLGSTEFLRVELKLQNPWEFILLAIMCNILNMVILHFYFCVIHVNALLEAINNEVKQILRDSKNLCHLRRLGYIPTAALERKSALLAENLYELANIQFELQRLTYRLNDVYDVQCACTMLTMYMNNVAVFYMFYMVMQHAYILKVYGLDTFVLMLISLTFYYMDLKVFMDSLWNYIGHVEETGEILKQLQPCMLTKYRKLEESFKNFSLQLAKFPVEMKLVGLFKFDRSMAFSIFGSTISNAIVLIQYDYKNNSDE</sequence>
<proteinExistence type="inferred from homology"/>
<keyword evidence="10" id="KW-1185">Reference proteome</keyword>
<evidence type="ECO:0000256" key="4">
    <source>
        <dbReference type="ARBA" id="ARBA00022989"/>
    </source>
</evidence>
<dbReference type="Pfam" id="PF08395">
    <property type="entry name" value="7tm_7"/>
    <property type="match status" value="1"/>
</dbReference>
<keyword evidence="6 8" id="KW-0675">Receptor</keyword>
<evidence type="ECO:0000256" key="3">
    <source>
        <dbReference type="ARBA" id="ARBA00022692"/>
    </source>
</evidence>
<keyword evidence="5 8" id="KW-0472">Membrane</keyword>
<keyword evidence="7 8" id="KW-0807">Transducer</keyword>
<accession>A0A454A0Q5</accession>
<organism evidence="9 10">
    <name type="scientific">Stomoxys calcitrans</name>
    <name type="common">Stable fly</name>
    <name type="synonym">Conops calcitrans</name>
    <dbReference type="NCBI Taxonomy" id="35570"/>
    <lineage>
        <taxon>Eukaryota</taxon>
        <taxon>Metazoa</taxon>
        <taxon>Ecdysozoa</taxon>
        <taxon>Arthropoda</taxon>
        <taxon>Hexapoda</taxon>
        <taxon>Insecta</taxon>
        <taxon>Pterygota</taxon>
        <taxon>Neoptera</taxon>
        <taxon>Endopterygota</taxon>
        <taxon>Diptera</taxon>
        <taxon>Brachycera</taxon>
        <taxon>Muscomorpha</taxon>
        <taxon>Muscoidea</taxon>
        <taxon>Muscidae</taxon>
        <taxon>Stomoxys</taxon>
    </lineage>
</organism>
<dbReference type="GO" id="GO:0043025">
    <property type="term" value="C:neuronal cell body"/>
    <property type="evidence" value="ECO:0007669"/>
    <property type="project" value="TreeGrafter"/>
</dbReference>
<dbReference type="OrthoDB" id="7856336at2759"/>
<dbReference type="Proteomes" id="UP000095300">
    <property type="component" value="Unassembled WGS sequence"/>
</dbReference>
<comment type="function">
    <text evidence="8">Gustatory receptor which mediates acceptance or avoidance behavior, depending on its substrates.</text>
</comment>
<keyword evidence="4 8" id="KW-1133">Transmembrane helix</keyword>
<dbReference type="AlphaFoldDB" id="A0A454A0Q5"/>
<evidence type="ECO:0000256" key="2">
    <source>
        <dbReference type="ARBA" id="ARBA00022475"/>
    </source>
</evidence>
<comment type="subcellular location">
    <subcellularLocation>
        <location evidence="1 8">Cell membrane</location>
        <topology evidence="1 8">Multi-pass membrane protein</topology>
    </subcellularLocation>
</comment>
<evidence type="ECO:0000256" key="5">
    <source>
        <dbReference type="ARBA" id="ARBA00023136"/>
    </source>
</evidence>
<gene>
    <name evidence="9" type="primary">106093608</name>
</gene>
<dbReference type="GO" id="GO:0033041">
    <property type="term" value="F:sweet taste receptor activity"/>
    <property type="evidence" value="ECO:0007669"/>
    <property type="project" value="TreeGrafter"/>
</dbReference>
<dbReference type="GO" id="GO:0007165">
    <property type="term" value="P:signal transduction"/>
    <property type="evidence" value="ECO:0007669"/>
    <property type="project" value="UniProtKB-KW"/>
</dbReference>
<feature type="transmembrane region" description="Helical" evidence="8">
    <location>
        <begin position="293"/>
        <end position="311"/>
    </location>
</feature>